<accession>A0A086Q9M2</accession>
<feature type="chain" id="PRO_5001814298" evidence="2">
    <location>
        <begin position="24"/>
        <end position="357"/>
    </location>
</feature>
<dbReference type="EMBL" id="AEYJ02000546">
    <property type="protein sequence ID" value="KFH09304.1"/>
    <property type="molecule type" value="Genomic_DNA"/>
</dbReference>
<evidence type="ECO:0000313" key="4">
    <source>
        <dbReference type="Proteomes" id="UP000028840"/>
    </source>
</evidence>
<feature type="compositionally biased region" description="Low complexity" evidence="1">
    <location>
        <begin position="238"/>
        <end position="290"/>
    </location>
</feature>
<evidence type="ECO:0000313" key="3">
    <source>
        <dbReference type="EMBL" id="KFH09304.1"/>
    </source>
</evidence>
<dbReference type="VEuPathDB" id="ToxoDB:TGVAND_278430"/>
<feature type="compositionally biased region" description="Polar residues" evidence="1">
    <location>
        <begin position="168"/>
        <end position="189"/>
    </location>
</feature>
<evidence type="ECO:0000256" key="1">
    <source>
        <dbReference type="SAM" id="MobiDB-lite"/>
    </source>
</evidence>
<sequence length="357" mass="37712">MEGHIFRAFCLTLLVGSVLQCFASESSESTNTGPDFIAIIPKDGLEEENVERVFSLGPSDTLQVIDETANAVYLPSASESTGEILSGDYTVAYRFANGSCDFSQTIVFRDAFLGYPTPLWVREESKPAKSGNVSPGGAVRYTFTHPPAEYLGGGLSFCVQFKTVLATGSGSQSTVSTKPPPATSESTTPHKPPKPEEQNNQQQTEDSDQKDPTVGGDSGTDNPVQEEEDEGGNDDNVESGGSHGSASGSDSQSNPQTQQQQQQPDQGTQNQNQESTGGQSTTTGQPGAAQHLQHDQDFVNGETGDYTSIQLRRLSGTPDKEAYLTIVVHSAAWGSASGMTALSVSLLAVAAASLLIY</sequence>
<dbReference type="AlphaFoldDB" id="A0A086Q9M2"/>
<protein>
    <submittedName>
        <fullName evidence="3">Toxoplasma gondii family A protein</fullName>
    </submittedName>
</protein>
<feature type="compositionally biased region" description="Acidic residues" evidence="1">
    <location>
        <begin position="224"/>
        <end position="237"/>
    </location>
</feature>
<dbReference type="Proteomes" id="UP000028840">
    <property type="component" value="Unassembled WGS sequence"/>
</dbReference>
<name>A0A086Q9M2_TOXGO</name>
<proteinExistence type="predicted"/>
<reference evidence="3 4" key="2">
    <citation type="journal article" date="2015" name="Eukaryot. Cell">
        <title>Genetic mapping reveals that sinefungin resistance in Toxoplasma gondii is controlled by a putative amino acid transporter locus that can be used as a negative selectable marker.</title>
        <authorList>
            <person name="Behnke M.S."/>
            <person name="Khan A."/>
            <person name="Sibley L.D."/>
        </authorList>
    </citation>
    <scope>NUCLEOTIDE SEQUENCE [LARGE SCALE GENOMIC DNA]</scope>
    <source>
        <strain evidence="3 4">VAND</strain>
    </source>
</reference>
<feature type="region of interest" description="Disordered" evidence="1">
    <location>
        <begin position="168"/>
        <end position="290"/>
    </location>
</feature>
<reference evidence="3 4" key="1">
    <citation type="submission" date="2014-08" db="EMBL/GenBank/DDBJ databases">
        <authorList>
            <person name="Sibley D."/>
            <person name="Venepally P."/>
            <person name="Karamycheva S."/>
            <person name="Hadjithomas M."/>
            <person name="Khan A."/>
            <person name="Brunk B."/>
            <person name="Roos D."/>
            <person name="Caler E."/>
            <person name="Lorenzi H."/>
        </authorList>
    </citation>
    <scope>NUCLEOTIDE SEQUENCE [LARGE SCALE GENOMIC DNA]</scope>
    <source>
        <strain evidence="3 4">VAND</strain>
    </source>
</reference>
<organism evidence="3 4">
    <name type="scientific">Toxoplasma gondii VAND</name>
    <dbReference type="NCBI Taxonomy" id="933077"/>
    <lineage>
        <taxon>Eukaryota</taxon>
        <taxon>Sar</taxon>
        <taxon>Alveolata</taxon>
        <taxon>Apicomplexa</taxon>
        <taxon>Conoidasida</taxon>
        <taxon>Coccidia</taxon>
        <taxon>Eucoccidiorida</taxon>
        <taxon>Eimeriorina</taxon>
        <taxon>Sarcocystidae</taxon>
        <taxon>Toxoplasma</taxon>
    </lineage>
</organism>
<feature type="signal peptide" evidence="2">
    <location>
        <begin position="1"/>
        <end position="23"/>
    </location>
</feature>
<evidence type="ECO:0000256" key="2">
    <source>
        <dbReference type="SAM" id="SignalP"/>
    </source>
</evidence>
<comment type="caution">
    <text evidence="3">The sequence shown here is derived from an EMBL/GenBank/DDBJ whole genome shotgun (WGS) entry which is preliminary data.</text>
</comment>
<keyword evidence="2" id="KW-0732">Signal</keyword>
<gene>
    <name evidence="3" type="ORF">TGVAND_278430</name>
</gene>